<dbReference type="EMBL" id="BAABEO010000008">
    <property type="protein sequence ID" value="GAA3671999.1"/>
    <property type="molecule type" value="Genomic_DNA"/>
</dbReference>
<reference evidence="5" key="1">
    <citation type="journal article" date="2019" name="Int. J. Syst. Evol. Microbiol.">
        <title>The Global Catalogue of Microorganisms (GCM) 10K type strain sequencing project: providing services to taxonomists for standard genome sequencing and annotation.</title>
        <authorList>
            <consortium name="The Broad Institute Genomics Platform"/>
            <consortium name="The Broad Institute Genome Sequencing Center for Infectious Disease"/>
            <person name="Wu L."/>
            <person name="Ma J."/>
        </authorList>
    </citation>
    <scope>NUCLEOTIDE SEQUENCE [LARGE SCALE GENOMIC DNA]</scope>
    <source>
        <strain evidence="5">JCM 30742</strain>
    </source>
</reference>
<dbReference type="PROSITE" id="PS50146">
    <property type="entry name" value="DAGK"/>
    <property type="match status" value="1"/>
</dbReference>
<evidence type="ECO:0000256" key="2">
    <source>
        <dbReference type="ARBA" id="ARBA00005983"/>
    </source>
</evidence>
<accession>A0ABP7BY72</accession>
<evidence type="ECO:0000313" key="5">
    <source>
        <dbReference type="Proteomes" id="UP001500752"/>
    </source>
</evidence>
<comment type="similarity">
    <text evidence="2">Belongs to the diacylglycerol/lipid kinase family.</text>
</comment>
<gene>
    <name evidence="4" type="ORF">GCM10023081_07910</name>
</gene>
<evidence type="ECO:0000259" key="3">
    <source>
        <dbReference type="PROSITE" id="PS50146"/>
    </source>
</evidence>
<proteinExistence type="inferred from homology"/>
<dbReference type="RefSeq" id="WP_345148640.1">
    <property type="nucleotide sequence ID" value="NZ_BAABEO010000008.1"/>
</dbReference>
<dbReference type="Proteomes" id="UP001500752">
    <property type="component" value="Unassembled WGS sequence"/>
</dbReference>
<dbReference type="Pfam" id="PF00781">
    <property type="entry name" value="DAGK_cat"/>
    <property type="match status" value="1"/>
</dbReference>
<dbReference type="InterPro" id="IPR017438">
    <property type="entry name" value="ATP-NAD_kinase_N"/>
</dbReference>
<sequence>MVHVPEGPSNGHAAAEAPFDRIVLVFNPDPAKKPVHTAHALRAELAERLPDVPVQMLPTAFAGHAREVARAAAAHGRPLLVSVSGDGGYNEVVNGVMDSGGRAPCAVVAAGNANDHRRSTSTQPLVEAIVGGRTWRMDLLRLSLDFPEGEAPGGRRTQYAHSYIGFGVTPAMAIGIEEVGKGRLRELIAVARTIPRLRPVELVRADGARAEFDSLILANITGMAKYGTVSESGQPMDGRFEVIAMQHASRWRLALMTLRAVTVGLGPQASVKSYAFTVVDPVPFQIDGEILQIPAGTSVLVESVPGALAIPG</sequence>
<name>A0ABP7BY72_9MICC</name>
<dbReference type="PANTHER" id="PTHR12358:SF54">
    <property type="entry name" value="SPHINGOSINE KINASE RELATED PROTEIN"/>
    <property type="match status" value="1"/>
</dbReference>
<dbReference type="InterPro" id="IPR050187">
    <property type="entry name" value="Lipid_Phosphate_FormReg"/>
</dbReference>
<dbReference type="PANTHER" id="PTHR12358">
    <property type="entry name" value="SPHINGOSINE KINASE"/>
    <property type="match status" value="1"/>
</dbReference>
<dbReference type="SUPFAM" id="SSF111331">
    <property type="entry name" value="NAD kinase/diacylglycerol kinase-like"/>
    <property type="match status" value="1"/>
</dbReference>
<comment type="cofactor">
    <cofactor evidence="1">
        <name>Mg(2+)</name>
        <dbReference type="ChEBI" id="CHEBI:18420"/>
    </cofactor>
</comment>
<comment type="caution">
    <text evidence="4">The sequence shown here is derived from an EMBL/GenBank/DDBJ whole genome shotgun (WGS) entry which is preliminary data.</text>
</comment>
<evidence type="ECO:0000256" key="1">
    <source>
        <dbReference type="ARBA" id="ARBA00001946"/>
    </source>
</evidence>
<dbReference type="InterPro" id="IPR001206">
    <property type="entry name" value="Diacylglycerol_kinase_cat_dom"/>
</dbReference>
<keyword evidence="5" id="KW-1185">Reference proteome</keyword>
<dbReference type="Gene3D" id="2.60.200.40">
    <property type="match status" value="1"/>
</dbReference>
<protein>
    <recommendedName>
        <fullName evidence="3">DAGKc domain-containing protein</fullName>
    </recommendedName>
</protein>
<dbReference type="InterPro" id="IPR016064">
    <property type="entry name" value="NAD/diacylglycerol_kinase_sf"/>
</dbReference>
<feature type="domain" description="DAGKc" evidence="3">
    <location>
        <begin position="17"/>
        <end position="146"/>
    </location>
</feature>
<organism evidence="4 5">
    <name type="scientific">Arthrobacter ginkgonis</name>
    <dbReference type="NCBI Taxonomy" id="1630594"/>
    <lineage>
        <taxon>Bacteria</taxon>
        <taxon>Bacillati</taxon>
        <taxon>Actinomycetota</taxon>
        <taxon>Actinomycetes</taxon>
        <taxon>Micrococcales</taxon>
        <taxon>Micrococcaceae</taxon>
        <taxon>Arthrobacter</taxon>
    </lineage>
</organism>
<evidence type="ECO:0000313" key="4">
    <source>
        <dbReference type="EMBL" id="GAA3671999.1"/>
    </source>
</evidence>
<dbReference type="Gene3D" id="3.40.50.10330">
    <property type="entry name" value="Probable inorganic polyphosphate/atp-NAD kinase, domain 1"/>
    <property type="match status" value="1"/>
</dbReference>